<dbReference type="Proteomes" id="UP000273159">
    <property type="component" value="Unassembled WGS sequence"/>
</dbReference>
<keyword evidence="4" id="KW-0460">Magnesium</keyword>
<reference evidence="6 7" key="1">
    <citation type="submission" date="2018-10" db="EMBL/GenBank/DDBJ databases">
        <title>Genome-guide identification and characterization of bacteria that degrade polycyclic aromatic hydrocarbons and resist hexavalent chromium simultaneously.</title>
        <authorList>
            <person name="Feng H."/>
        </authorList>
    </citation>
    <scope>NUCLEOTIDE SEQUENCE [LARGE SCALE GENOMIC DNA]</scope>
    <source>
        <strain evidence="6 7">J015</strain>
    </source>
</reference>
<protein>
    <submittedName>
        <fullName evidence="6">PIN domain-containing protein</fullName>
    </submittedName>
</protein>
<comment type="caution">
    <text evidence="6">The sequence shown here is derived from an EMBL/GenBank/DDBJ whole genome shotgun (WGS) entry which is preliminary data.</text>
</comment>
<evidence type="ECO:0000256" key="4">
    <source>
        <dbReference type="ARBA" id="ARBA00022842"/>
    </source>
</evidence>
<dbReference type="GO" id="GO:0016787">
    <property type="term" value="F:hydrolase activity"/>
    <property type="evidence" value="ECO:0007669"/>
    <property type="project" value="UniProtKB-KW"/>
</dbReference>
<organism evidence="6 7">
    <name type="scientific">Pseudarthrobacter phenanthrenivorans</name>
    <name type="common">Arthrobacter phenanthrenivorans</name>
    <dbReference type="NCBI Taxonomy" id="361575"/>
    <lineage>
        <taxon>Bacteria</taxon>
        <taxon>Bacillati</taxon>
        <taxon>Actinomycetota</taxon>
        <taxon>Actinomycetes</taxon>
        <taxon>Micrococcales</taxon>
        <taxon>Micrococcaceae</taxon>
        <taxon>Pseudarthrobacter</taxon>
    </lineage>
</organism>
<dbReference type="InterPro" id="IPR029060">
    <property type="entry name" value="PIN-like_dom_sf"/>
</dbReference>
<accession>A0A3B0G7I3</accession>
<dbReference type="EMBL" id="RBNH01000003">
    <property type="protein sequence ID" value="RKO26187.1"/>
    <property type="molecule type" value="Genomic_DNA"/>
</dbReference>
<dbReference type="Gene3D" id="3.40.50.1010">
    <property type="entry name" value="5'-nuclease"/>
    <property type="match status" value="1"/>
</dbReference>
<dbReference type="AlphaFoldDB" id="A0A3B0G7I3"/>
<evidence type="ECO:0000313" key="6">
    <source>
        <dbReference type="EMBL" id="RKO26187.1"/>
    </source>
</evidence>
<dbReference type="Pfam" id="PF01850">
    <property type="entry name" value="PIN"/>
    <property type="match status" value="1"/>
</dbReference>
<proteinExistence type="predicted"/>
<evidence type="ECO:0000256" key="3">
    <source>
        <dbReference type="ARBA" id="ARBA00022801"/>
    </source>
</evidence>
<dbReference type="SUPFAM" id="SSF88723">
    <property type="entry name" value="PIN domain-like"/>
    <property type="match status" value="1"/>
</dbReference>
<keyword evidence="2" id="KW-0479">Metal-binding</keyword>
<keyword evidence="3" id="KW-0378">Hydrolase</keyword>
<dbReference type="GO" id="GO:0004518">
    <property type="term" value="F:nuclease activity"/>
    <property type="evidence" value="ECO:0007669"/>
    <property type="project" value="UniProtKB-KW"/>
</dbReference>
<reference evidence="7" key="2">
    <citation type="submission" date="2018-10" db="EMBL/GenBank/DDBJ databases">
        <authorList>
            <person name="Wang Y."/>
            <person name="Wang J."/>
            <person name="Yang X."/>
            <person name="Wang Z."/>
            <person name="Huang Y."/>
        </authorList>
    </citation>
    <scope>NUCLEOTIDE SEQUENCE [LARGE SCALE GENOMIC DNA]</scope>
    <source>
        <strain evidence="7">J015</strain>
    </source>
</reference>
<dbReference type="CDD" id="cd09874">
    <property type="entry name" value="PIN_MT3492-like"/>
    <property type="match status" value="1"/>
</dbReference>
<evidence type="ECO:0000259" key="5">
    <source>
        <dbReference type="Pfam" id="PF01850"/>
    </source>
</evidence>
<evidence type="ECO:0000313" key="7">
    <source>
        <dbReference type="Proteomes" id="UP000273159"/>
    </source>
</evidence>
<dbReference type="GO" id="GO:0046872">
    <property type="term" value="F:metal ion binding"/>
    <property type="evidence" value="ECO:0007669"/>
    <property type="project" value="UniProtKB-KW"/>
</dbReference>
<name>A0A3B0G7I3_PSEPS</name>
<gene>
    <name evidence="6" type="ORF">D7Z96_05495</name>
</gene>
<evidence type="ECO:0000256" key="2">
    <source>
        <dbReference type="ARBA" id="ARBA00022723"/>
    </source>
</evidence>
<feature type="domain" description="PIN" evidence="5">
    <location>
        <begin position="15"/>
        <end position="124"/>
    </location>
</feature>
<keyword evidence="1" id="KW-0540">Nuclease</keyword>
<sequence length="139" mass="14454">MRQPQGGYTAACLHVDTSAALKLVIAEDESARTADYLTTAASQGDTLAASMLLYTELPCAGRRRGIPGDLINTALSGINLVDVSRPDLMYAAALPGKLRSADAIHLATAIRLQADVLVAYDAELLAPAVEAGFAVQSPS</sequence>
<dbReference type="InterPro" id="IPR002716">
    <property type="entry name" value="PIN_dom"/>
</dbReference>
<evidence type="ECO:0000256" key="1">
    <source>
        <dbReference type="ARBA" id="ARBA00022722"/>
    </source>
</evidence>